<dbReference type="Proteomes" id="UP000030152">
    <property type="component" value="Unassembled WGS sequence"/>
</dbReference>
<proteinExistence type="predicted"/>
<gene>
    <name evidence="1" type="ORF">Q765_04870</name>
</gene>
<dbReference type="EMBL" id="JRLX01000003">
    <property type="protein sequence ID" value="KGO87824.1"/>
    <property type="molecule type" value="Genomic_DNA"/>
</dbReference>
<dbReference type="eggNOG" id="ENOG5030Z91">
    <property type="taxonomic scope" value="Bacteria"/>
</dbReference>
<sequence>MKVAVLLISLLLAGCYGVNSETSEIGSYDWTCITEKDLQDIEQKHSIDKILDPVFIDGLQDVKNHFLTPEYIVYFDETPKEIIGFDGLSIRVAFNPAISYSAVHGLSPQLSDSEQVRIRNRLLRLLWEKECDKGKLRLQKFMREPAVFSKEYYKHK</sequence>
<comment type="caution">
    <text evidence="1">The sequence shown here is derived from an EMBL/GenBank/DDBJ whole genome shotgun (WGS) entry which is preliminary data.</text>
</comment>
<dbReference type="PROSITE" id="PS51257">
    <property type="entry name" value="PROKAR_LIPOPROTEIN"/>
    <property type="match status" value="1"/>
</dbReference>
<evidence type="ECO:0000313" key="2">
    <source>
        <dbReference type="Proteomes" id="UP000030152"/>
    </source>
</evidence>
<evidence type="ECO:0000313" key="1">
    <source>
        <dbReference type="EMBL" id="KGO87824.1"/>
    </source>
</evidence>
<accession>A0A0A2M6B8</accession>
<dbReference type="AlphaFoldDB" id="A0A0A2M6B8"/>
<dbReference type="RefSeq" id="WP_020212701.1">
    <property type="nucleotide sequence ID" value="NZ_JRLX01000003.1"/>
</dbReference>
<keyword evidence="2" id="KW-1185">Reference proteome</keyword>
<protein>
    <recommendedName>
        <fullName evidence="3">Lipoprotein</fullName>
    </recommendedName>
</protein>
<organism evidence="1 2">
    <name type="scientific">Flavobacterium rivuli WB 3.3-2 = DSM 21788</name>
    <dbReference type="NCBI Taxonomy" id="1121895"/>
    <lineage>
        <taxon>Bacteria</taxon>
        <taxon>Pseudomonadati</taxon>
        <taxon>Bacteroidota</taxon>
        <taxon>Flavobacteriia</taxon>
        <taxon>Flavobacteriales</taxon>
        <taxon>Flavobacteriaceae</taxon>
        <taxon>Flavobacterium</taxon>
    </lineage>
</organism>
<reference evidence="1 2" key="1">
    <citation type="submission" date="2013-09" db="EMBL/GenBank/DDBJ databases">
        <authorList>
            <person name="Zeng Z."/>
            <person name="Chen C."/>
        </authorList>
    </citation>
    <scope>NUCLEOTIDE SEQUENCE [LARGE SCALE GENOMIC DNA]</scope>
    <source>
        <strain evidence="1 2">WB 3.3-2</strain>
    </source>
</reference>
<name>A0A0A2M6B8_9FLAO</name>
<dbReference type="STRING" id="1121895.GCA_000378485_01552"/>
<evidence type="ECO:0008006" key="3">
    <source>
        <dbReference type="Google" id="ProtNLM"/>
    </source>
</evidence>